<name>A0A1F4XQ33_9BACT</name>
<dbReference type="Gene3D" id="2.60.40.10">
    <property type="entry name" value="Immunoglobulins"/>
    <property type="match status" value="1"/>
</dbReference>
<reference evidence="2 3" key="1">
    <citation type="journal article" date="2016" name="Nat. Commun.">
        <title>Thousands of microbial genomes shed light on interconnected biogeochemical processes in an aquifer system.</title>
        <authorList>
            <person name="Anantharaman K."/>
            <person name="Brown C.T."/>
            <person name="Hug L.A."/>
            <person name="Sharon I."/>
            <person name="Castelle C.J."/>
            <person name="Probst A.J."/>
            <person name="Thomas B.C."/>
            <person name="Singh A."/>
            <person name="Wilkins M.J."/>
            <person name="Karaoz U."/>
            <person name="Brodie E.L."/>
            <person name="Williams K.H."/>
            <person name="Hubbard S.S."/>
            <person name="Banfield J.F."/>
        </authorList>
    </citation>
    <scope>NUCLEOTIDE SEQUENCE [LARGE SCALE GENOMIC DNA]</scope>
</reference>
<keyword evidence="1" id="KW-0472">Membrane</keyword>
<feature type="transmembrane region" description="Helical" evidence="1">
    <location>
        <begin position="6"/>
        <end position="28"/>
    </location>
</feature>
<dbReference type="STRING" id="1797240.A3D68_01235"/>
<dbReference type="Proteomes" id="UP000177564">
    <property type="component" value="Unassembled WGS sequence"/>
</dbReference>
<sequence length="126" mass="13281">MSALLLPRGFLLFLAILLIIGAVGYGLFEARRILAGPIITINEPRDGSAIPAKGAVAIAGVASNISFLTINDKPALTDESGHFAETLTPAAGYAIFTVAATDRFGRRVSRSVRFTVLNYCPITTTA</sequence>
<organism evidence="2 3">
    <name type="scientific">Candidatus Adlerbacteria bacterium RIFCSPHIGHO2_02_FULL_52_17</name>
    <dbReference type="NCBI Taxonomy" id="1797240"/>
    <lineage>
        <taxon>Bacteria</taxon>
        <taxon>Candidatus Adleribacteriota</taxon>
    </lineage>
</organism>
<evidence type="ECO:0000313" key="3">
    <source>
        <dbReference type="Proteomes" id="UP000177564"/>
    </source>
</evidence>
<protein>
    <submittedName>
        <fullName evidence="2">Uncharacterized protein</fullName>
    </submittedName>
</protein>
<keyword evidence="1" id="KW-1133">Transmembrane helix</keyword>
<dbReference type="EMBL" id="MEWU01000012">
    <property type="protein sequence ID" value="OGC83698.1"/>
    <property type="molecule type" value="Genomic_DNA"/>
</dbReference>
<keyword evidence="1" id="KW-0812">Transmembrane</keyword>
<evidence type="ECO:0000313" key="2">
    <source>
        <dbReference type="EMBL" id="OGC83698.1"/>
    </source>
</evidence>
<evidence type="ECO:0000256" key="1">
    <source>
        <dbReference type="SAM" id="Phobius"/>
    </source>
</evidence>
<comment type="caution">
    <text evidence="2">The sequence shown here is derived from an EMBL/GenBank/DDBJ whole genome shotgun (WGS) entry which is preliminary data.</text>
</comment>
<gene>
    <name evidence="2" type="ORF">A3D68_01235</name>
</gene>
<dbReference type="InterPro" id="IPR013783">
    <property type="entry name" value="Ig-like_fold"/>
</dbReference>
<proteinExistence type="predicted"/>
<dbReference type="AlphaFoldDB" id="A0A1F4XQ33"/>
<accession>A0A1F4XQ33</accession>